<dbReference type="RefSeq" id="WP_085784474.1">
    <property type="nucleotide sequence ID" value="NZ_CP008743.1"/>
</dbReference>
<dbReference type="Pfam" id="PF07811">
    <property type="entry name" value="TadE"/>
    <property type="match status" value="1"/>
</dbReference>
<protein>
    <recommendedName>
        <fullName evidence="2">TadE-like domain-containing protein</fullName>
    </recommendedName>
</protein>
<evidence type="ECO:0000313" key="3">
    <source>
        <dbReference type="EMBL" id="ARN84962.1"/>
    </source>
</evidence>
<proteinExistence type="predicted"/>
<feature type="transmembrane region" description="Helical" evidence="1">
    <location>
        <begin position="21"/>
        <end position="43"/>
    </location>
</feature>
<reference evidence="3 4" key="1">
    <citation type="submission" date="2014-06" db="EMBL/GenBank/DDBJ databases">
        <title>The genome of the endonuclear symbiont Nucleicultrix amoebiphila.</title>
        <authorList>
            <person name="Schulz F."/>
            <person name="Horn M."/>
        </authorList>
    </citation>
    <scope>NUCLEOTIDE SEQUENCE [LARGE SCALE GENOMIC DNA]</scope>
    <source>
        <strain evidence="3 4">FS5</strain>
    </source>
</reference>
<evidence type="ECO:0000256" key="1">
    <source>
        <dbReference type="SAM" id="Phobius"/>
    </source>
</evidence>
<keyword evidence="1" id="KW-0812">Transmembrane</keyword>
<dbReference type="Proteomes" id="UP000237351">
    <property type="component" value="Chromosome"/>
</dbReference>
<dbReference type="KEGG" id="naf:GQ61_06320"/>
<dbReference type="OrthoDB" id="7189296at2"/>
<evidence type="ECO:0000313" key="4">
    <source>
        <dbReference type="Proteomes" id="UP000237351"/>
    </source>
</evidence>
<organism evidence="3 4">
    <name type="scientific">Candidatus Nucleicultrix amoebiphila FS5</name>
    <dbReference type="NCBI Taxonomy" id="1414854"/>
    <lineage>
        <taxon>Bacteria</taxon>
        <taxon>Pseudomonadati</taxon>
        <taxon>Pseudomonadota</taxon>
        <taxon>Alphaproteobacteria</taxon>
        <taxon>Holosporales</taxon>
        <taxon>Candidatus Nucleicultricaceae</taxon>
        <taxon>Candidatus Nucleicultrix</taxon>
    </lineage>
</organism>
<keyword evidence="4" id="KW-1185">Reference proteome</keyword>
<accession>A0A1W6N561</accession>
<name>A0A1W6N561_9PROT</name>
<dbReference type="AlphaFoldDB" id="A0A1W6N561"/>
<dbReference type="EMBL" id="CP008743">
    <property type="protein sequence ID" value="ARN84962.1"/>
    <property type="molecule type" value="Genomic_DNA"/>
</dbReference>
<keyword evidence="1" id="KW-1133">Transmembrane helix</keyword>
<feature type="domain" description="TadE-like" evidence="2">
    <location>
        <begin position="15"/>
        <end position="56"/>
    </location>
</feature>
<keyword evidence="1" id="KW-0472">Membrane</keyword>
<sequence length="147" mass="15675">MNWFKKSKGIWSKNGAALIEFALIMPFLILILSGLFDFSLILIKRNALNIAVNAGVLYANANPKDVSGTGTKAAIQQATKITPLTITVSSFCGCIEGPPSTCNGPCADGSIPGRYFLIDAKTSVPLTTLLPLTNPFPIEFTATVRVQ</sequence>
<dbReference type="STRING" id="1414854.GQ61_06320"/>
<dbReference type="InterPro" id="IPR012495">
    <property type="entry name" value="TadE-like_dom"/>
</dbReference>
<gene>
    <name evidence="3" type="ORF">GQ61_06320</name>
</gene>
<evidence type="ECO:0000259" key="2">
    <source>
        <dbReference type="Pfam" id="PF07811"/>
    </source>
</evidence>